<reference evidence="2 3" key="1">
    <citation type="journal article" date="2013" name="ISME J.">
        <title>A metabolic model for members of the genus Tetrasphaera involved in enhanced biological phosphorus removal.</title>
        <authorList>
            <person name="Kristiansen R."/>
            <person name="Nguyen H.T.T."/>
            <person name="Saunders A.M."/>
            <person name="Nielsen J.L."/>
            <person name="Wimmer R."/>
            <person name="Le V.Q."/>
            <person name="McIlroy S.J."/>
            <person name="Petrovski S."/>
            <person name="Seviour R.J."/>
            <person name="Calteau A."/>
            <person name="Nielsen K.L."/>
            <person name="Nielsen P.H."/>
        </authorList>
    </citation>
    <scope>NUCLEOTIDE SEQUENCE [LARGE SCALE GENOMIC DNA]</scope>
    <source>
        <strain evidence="2 3">T1-X7</strain>
    </source>
</reference>
<dbReference type="Pfam" id="PF14019">
    <property type="entry name" value="DUF4235"/>
    <property type="match status" value="1"/>
</dbReference>
<gene>
    <name evidence="2" type="ORF">BN12_1270005</name>
</gene>
<proteinExistence type="predicted"/>
<keyword evidence="3" id="KW-1185">Reference proteome</keyword>
<comment type="caution">
    <text evidence="2">The sequence shown here is derived from an EMBL/GenBank/DDBJ whole genome shotgun (WGS) entry which is preliminary data.</text>
</comment>
<keyword evidence="1" id="KW-1133">Transmembrane helix</keyword>
<evidence type="ECO:0000256" key="1">
    <source>
        <dbReference type="SAM" id="Phobius"/>
    </source>
</evidence>
<dbReference type="RefSeq" id="WP_048553221.1">
    <property type="nucleotide sequence ID" value="NZ_HF570958.1"/>
</dbReference>
<dbReference type="EMBL" id="CAJB01000032">
    <property type="protein sequence ID" value="CCH76444.1"/>
    <property type="molecule type" value="Genomic_DNA"/>
</dbReference>
<dbReference type="Proteomes" id="UP000035721">
    <property type="component" value="Unassembled WGS sequence"/>
</dbReference>
<feature type="transmembrane region" description="Helical" evidence="1">
    <location>
        <begin position="50"/>
        <end position="68"/>
    </location>
</feature>
<protein>
    <submittedName>
        <fullName evidence="2">Uncharacterized protein</fullName>
    </submittedName>
</protein>
<dbReference type="STRING" id="1194083.BN12_1270005"/>
<evidence type="ECO:0000313" key="2">
    <source>
        <dbReference type="EMBL" id="CCH76444.1"/>
    </source>
</evidence>
<dbReference type="OrthoDB" id="6293727at2"/>
<name>A0A077LWR4_9MICO</name>
<sequence length="92" mass="9694">MGSAAWRILGTGSAVLAGIVAGKIVDTIWERSGHDKGIDPTNPEVPFRQALLYAACTGLAVGLARTFATRKAAQLYARSAGHLPAEMRTDEV</sequence>
<organism evidence="2 3">
    <name type="scientific">Nostocoides japonicum T1-X7</name>
    <dbReference type="NCBI Taxonomy" id="1194083"/>
    <lineage>
        <taxon>Bacteria</taxon>
        <taxon>Bacillati</taxon>
        <taxon>Actinomycetota</taxon>
        <taxon>Actinomycetes</taxon>
        <taxon>Micrococcales</taxon>
        <taxon>Intrasporangiaceae</taxon>
        <taxon>Nostocoides</taxon>
    </lineage>
</organism>
<keyword evidence="1" id="KW-0472">Membrane</keyword>
<keyword evidence="1" id="KW-0812">Transmembrane</keyword>
<dbReference type="InterPro" id="IPR025329">
    <property type="entry name" value="DUF4235"/>
</dbReference>
<accession>A0A077LWR4</accession>
<evidence type="ECO:0000313" key="3">
    <source>
        <dbReference type="Proteomes" id="UP000035721"/>
    </source>
</evidence>
<dbReference type="AlphaFoldDB" id="A0A077LWR4"/>